<organism evidence="2 3">
    <name type="scientific">Caulobacter vibrioides (strain ATCC 19089 / CIP 103742 / CB 15)</name>
    <name type="common">Caulobacter crescentus</name>
    <dbReference type="NCBI Taxonomy" id="190650"/>
    <lineage>
        <taxon>Bacteria</taxon>
        <taxon>Pseudomonadati</taxon>
        <taxon>Pseudomonadota</taxon>
        <taxon>Alphaproteobacteria</taxon>
        <taxon>Caulobacterales</taxon>
        <taxon>Caulobacteraceae</taxon>
        <taxon>Caulobacter</taxon>
    </lineage>
</organism>
<feature type="region of interest" description="Disordered" evidence="1">
    <location>
        <begin position="1"/>
        <end position="31"/>
    </location>
</feature>
<protein>
    <submittedName>
        <fullName evidence="2">Uncharacterized protein</fullName>
    </submittedName>
</protein>
<dbReference type="PIR" id="C87660">
    <property type="entry name" value="C87660"/>
</dbReference>
<gene>
    <name evidence="2" type="ordered locus">CC_3317</name>
</gene>
<dbReference type="HOGENOM" id="CLU_1701073_0_0_5"/>
<dbReference type="InterPro" id="IPR036390">
    <property type="entry name" value="WH_DNA-bd_sf"/>
</dbReference>
<feature type="compositionally biased region" description="Low complexity" evidence="1">
    <location>
        <begin position="1"/>
        <end position="12"/>
    </location>
</feature>
<dbReference type="SMR" id="Q9A387"/>
<reference evidence="2 3" key="1">
    <citation type="journal article" date="2001" name="Proc. Natl. Acad. Sci. U.S.A.">
        <title>Complete genome sequence of Caulobacter crescentus.</title>
        <authorList>
            <person name="Nierman W.C."/>
            <person name="Feldblyum T.V."/>
            <person name="Laub M.T."/>
            <person name="Paulsen I.T."/>
            <person name="Nelson K.E."/>
            <person name="Eisen J.A."/>
            <person name="Heidelberg J.F."/>
            <person name="Alley M.R."/>
            <person name="Ohta N."/>
            <person name="Maddock J.R."/>
            <person name="Potocka I."/>
            <person name="Nelson W.C."/>
            <person name="Newton A."/>
            <person name="Stephens C."/>
            <person name="Phadke N.D."/>
            <person name="Ely B."/>
            <person name="DeBoy R.T."/>
            <person name="Dodson R.J."/>
            <person name="Durkin A.S."/>
            <person name="Gwinn M.L."/>
            <person name="Haft D.H."/>
            <person name="Kolonay J.F."/>
            <person name="Smit J."/>
            <person name="Craven M.B."/>
            <person name="Khouri H."/>
            <person name="Shetty J."/>
            <person name="Berry K."/>
            <person name="Utterback T."/>
            <person name="Tran K."/>
            <person name="Wolf A."/>
            <person name="Vamathevan J."/>
            <person name="Ermolaeva M."/>
            <person name="White O."/>
            <person name="Salzberg S.L."/>
            <person name="Venter J.C."/>
            <person name="Shapiro L."/>
            <person name="Fraser C.M."/>
        </authorList>
    </citation>
    <scope>NUCLEOTIDE SEQUENCE [LARGE SCALE GENOMIC DNA]</scope>
    <source>
        <strain evidence="3">ATCC 19089 / CB15</strain>
    </source>
</reference>
<accession>Q9A387</accession>
<evidence type="ECO:0000256" key="1">
    <source>
        <dbReference type="SAM" id="MobiDB-lite"/>
    </source>
</evidence>
<dbReference type="Proteomes" id="UP000001816">
    <property type="component" value="Chromosome"/>
</dbReference>
<proteinExistence type="predicted"/>
<dbReference type="AlphaFoldDB" id="Q9A387"/>
<dbReference type="BioCyc" id="CAULO:CC3317-MONOMER"/>
<evidence type="ECO:0000313" key="3">
    <source>
        <dbReference type="Proteomes" id="UP000001816"/>
    </source>
</evidence>
<dbReference type="EMBL" id="AE005673">
    <property type="protein sequence ID" value="AAK25279.1"/>
    <property type="molecule type" value="Genomic_DNA"/>
</dbReference>
<name>Q9A387_CAUVC</name>
<sequence>MWGSESPAGSDSSSRRADESPQGAPSELHGFAEIRTMATTYQYLLRRKAELETRMVEAQRRAQAPFESELRAIVLALDALTQAGMAERLTSGEAPAFAPPAPNKRGRRGRSTRDMILMTLAQAPGLTEAEIARQLDHRWSPPITPALVGRVLEPLEIEGVVRRSGAGWVRVEEPSDKDEARSELLAASGH</sequence>
<dbReference type="KEGG" id="ccr:CC_3317"/>
<keyword evidence="3" id="KW-1185">Reference proteome</keyword>
<evidence type="ECO:0000313" key="2">
    <source>
        <dbReference type="EMBL" id="AAK25279.1"/>
    </source>
</evidence>
<dbReference type="EnsemblBacteria" id="AAK25279">
    <property type="protein sequence ID" value="AAK25279"/>
    <property type="gene ID" value="CC_3317"/>
</dbReference>
<dbReference type="SUPFAM" id="SSF46785">
    <property type="entry name" value="Winged helix' DNA-binding domain"/>
    <property type="match status" value="1"/>
</dbReference>
<dbReference type="PATRIC" id="fig|190650.5.peg.3324"/>